<evidence type="ECO:0000256" key="2">
    <source>
        <dbReference type="ARBA" id="ARBA00023008"/>
    </source>
</evidence>
<name>A0A3F3Q782_9EURO</name>
<dbReference type="InterPro" id="IPR036465">
    <property type="entry name" value="vWFA_dom_sf"/>
</dbReference>
<dbReference type="AlphaFoldDB" id="A0A3F3Q782"/>
<dbReference type="PANTHER" id="PTHR11474">
    <property type="entry name" value="TYROSINASE FAMILY MEMBER"/>
    <property type="match status" value="1"/>
</dbReference>
<dbReference type="Pfam" id="PF13519">
    <property type="entry name" value="VWA_2"/>
    <property type="match status" value="1"/>
</dbReference>
<gene>
    <name evidence="5" type="ORF">BDQ94DRAFT_168722</name>
</gene>
<dbReference type="CDD" id="cd00198">
    <property type="entry name" value="vWFA"/>
    <property type="match status" value="1"/>
</dbReference>
<reference evidence="5 6" key="1">
    <citation type="submission" date="2018-07" db="EMBL/GenBank/DDBJ databases">
        <title>The genomes of Aspergillus section Nigri reveals drivers in fungal speciation.</title>
        <authorList>
            <consortium name="DOE Joint Genome Institute"/>
            <person name="Vesth T.C."/>
            <person name="Nybo J."/>
            <person name="Theobald S."/>
            <person name="Brandl J."/>
            <person name="Frisvad J.C."/>
            <person name="Nielsen K.F."/>
            <person name="Lyhne E.K."/>
            <person name="Kogle M.E."/>
            <person name="Kuo A."/>
            <person name="Riley R."/>
            <person name="Clum A."/>
            <person name="Nolan M."/>
            <person name="Lipzen A."/>
            <person name="Salamov A."/>
            <person name="Henrissat B."/>
            <person name="Wiebenga A."/>
            <person name="De vries R.P."/>
            <person name="Grigoriev I.V."/>
            <person name="Mortensen U.H."/>
            <person name="Andersen M.R."/>
            <person name="Baker S.E."/>
        </authorList>
    </citation>
    <scope>NUCLEOTIDE SEQUENCE [LARGE SCALE GENOMIC DNA]</scope>
    <source>
        <strain evidence="5 6">CBS 139.54b</strain>
    </source>
</reference>
<dbReference type="Proteomes" id="UP000253729">
    <property type="component" value="Unassembled WGS sequence"/>
</dbReference>
<feature type="compositionally biased region" description="Low complexity" evidence="3">
    <location>
        <begin position="146"/>
        <end position="155"/>
    </location>
</feature>
<dbReference type="InterPro" id="IPR050316">
    <property type="entry name" value="Tyrosinase/Hemocyanin"/>
</dbReference>
<evidence type="ECO:0000313" key="5">
    <source>
        <dbReference type="EMBL" id="RDH35040.1"/>
    </source>
</evidence>
<organism evidence="5 6">
    <name type="scientific">Aspergillus welwitschiae</name>
    <dbReference type="NCBI Taxonomy" id="1341132"/>
    <lineage>
        <taxon>Eukaryota</taxon>
        <taxon>Fungi</taxon>
        <taxon>Dikarya</taxon>
        <taxon>Ascomycota</taxon>
        <taxon>Pezizomycotina</taxon>
        <taxon>Eurotiomycetes</taxon>
        <taxon>Eurotiomycetidae</taxon>
        <taxon>Eurotiales</taxon>
        <taxon>Aspergillaceae</taxon>
        <taxon>Aspergillus</taxon>
        <taxon>Aspergillus subgen. Circumdati</taxon>
    </lineage>
</organism>
<dbReference type="GeneID" id="38139492"/>
<evidence type="ECO:0000256" key="3">
    <source>
        <dbReference type="SAM" id="MobiDB-lite"/>
    </source>
</evidence>
<sequence>MPPGDGIRRDIAHISAEERGRLRDAIIKLHKNKFYPGDRNDNPTGGVSYWFKQDEIHAHTHHGSPAFLPWHRELVNRFEALIREIDPTLSLHYWDWTKDPQNLDDGHGGNFSLFTADFMGSASGEAGEPWRSNGFYDPNASSTRSDNPFDPNNNPVDPPRLITRNVSPGSPVTGNDDQATVNLSSYPAFRNQIEGYHGLAHGHIGGSLSNPHTSFRDPFVFLLHSGLDRLFALWQLSSDVDVRLDPEQVYSFEGNSTGSGDVHTLRPFWGILSPVEPWAGPAAQNTSTGVISNVRATRPWAPPENQQNLPESQKNHKHWTIVKPPRYDTNPTVVEVLNPGNIISFNQVPARETTVRAATFRFISSYPVNFSVTSGPGPPFSVFTRGGTVSIFGSNDSIWSEAKVWFSFTAGPANETAPSSPVTIHCETTNYSQDFTFTLTGMSIPRPTAAVVLALDQSGSMNEPAGTTGLRRIDALKYAAKQFVEVIQPGNAIGLIRFDHIAYAPNDSIYPGLPLSTVGEGIFDQERTNARNAVNAHATNIRGSTSIGAGILQAHQVLNTSTSWDVKSIVVFTDGLENTPPTIQSAMNSINSRTFAIGLGNPQQIDTVALNAITNATGGYVYITGALGPTDEDFFKLTKYFLQILAGVTNTDIVVDPVGFLPHNSEIHIPFAVADVDIEVTVVLSVDVPAVDIYLITPLGKKITPSNANGLNVSFSTADNTSLYRFTLPVTIDSEQESTGNWEAVLQINEKQFKKYCEPQVTHGETTPTPCRRGGARYNASVYAWSNLHLRANVYQDTSQPGTSITIRTLLDEYGVPFGGSANVVTHVACPDGTHFEISLGKIDNGIYEGEFKAVMHGFRRAL</sequence>
<dbReference type="InterPro" id="IPR008922">
    <property type="entry name" value="Di-copper_centre_dom_sf"/>
</dbReference>
<dbReference type="SUPFAM" id="SSF53300">
    <property type="entry name" value="vWA-like"/>
    <property type="match status" value="1"/>
</dbReference>
<dbReference type="Pfam" id="PF00264">
    <property type="entry name" value="Tyrosinase"/>
    <property type="match status" value="1"/>
</dbReference>
<dbReference type="RefSeq" id="XP_026628062.1">
    <property type="nucleotide sequence ID" value="XM_026771136.1"/>
</dbReference>
<proteinExistence type="predicted"/>
<dbReference type="PRINTS" id="PR00092">
    <property type="entry name" value="TYROSINASE"/>
</dbReference>
<dbReference type="GO" id="GO:0046872">
    <property type="term" value="F:metal ion binding"/>
    <property type="evidence" value="ECO:0007669"/>
    <property type="project" value="UniProtKB-KW"/>
</dbReference>
<evidence type="ECO:0000313" key="6">
    <source>
        <dbReference type="Proteomes" id="UP000253729"/>
    </source>
</evidence>
<accession>A0A3F3Q782</accession>
<dbReference type="Gene3D" id="3.40.50.410">
    <property type="entry name" value="von Willebrand factor, type A domain"/>
    <property type="match status" value="1"/>
</dbReference>
<dbReference type="SUPFAM" id="SSF48056">
    <property type="entry name" value="Di-copper centre-containing domain"/>
    <property type="match status" value="1"/>
</dbReference>
<dbReference type="InterPro" id="IPR002227">
    <property type="entry name" value="Tyrosinase_Cu-bd"/>
</dbReference>
<dbReference type="EMBL" id="KZ852041">
    <property type="protein sequence ID" value="RDH35040.1"/>
    <property type="molecule type" value="Genomic_DNA"/>
</dbReference>
<dbReference type="STRING" id="1341132.A0A3F3Q782"/>
<protein>
    <recommendedName>
        <fullName evidence="4">VWFA domain-containing protein</fullName>
    </recommendedName>
</protein>
<dbReference type="Gene3D" id="1.10.1280.10">
    <property type="entry name" value="Di-copper center containing domain from catechol oxidase"/>
    <property type="match status" value="1"/>
</dbReference>
<feature type="domain" description="VWFA" evidence="4">
    <location>
        <begin position="450"/>
        <end position="645"/>
    </location>
</feature>
<feature type="region of interest" description="Disordered" evidence="3">
    <location>
        <begin position="124"/>
        <end position="160"/>
    </location>
</feature>
<dbReference type="InterPro" id="IPR002035">
    <property type="entry name" value="VWF_A"/>
</dbReference>
<evidence type="ECO:0000259" key="4">
    <source>
        <dbReference type="PROSITE" id="PS50234"/>
    </source>
</evidence>
<keyword evidence="2" id="KW-0186">Copper</keyword>
<keyword evidence="6" id="KW-1185">Reference proteome</keyword>
<dbReference type="GO" id="GO:0016491">
    <property type="term" value="F:oxidoreductase activity"/>
    <property type="evidence" value="ECO:0007669"/>
    <property type="project" value="InterPro"/>
</dbReference>
<dbReference type="PROSITE" id="PS50234">
    <property type="entry name" value="VWFA"/>
    <property type="match status" value="1"/>
</dbReference>
<keyword evidence="1" id="KW-0479">Metal-binding</keyword>
<evidence type="ECO:0000256" key="1">
    <source>
        <dbReference type="ARBA" id="ARBA00022723"/>
    </source>
</evidence>
<dbReference type="SMART" id="SM00327">
    <property type="entry name" value="VWA"/>
    <property type="match status" value="1"/>
</dbReference>
<dbReference type="PANTHER" id="PTHR11474:SF126">
    <property type="entry name" value="TYROSINASE-LIKE PROTEIN TYR-1-RELATED"/>
    <property type="match status" value="1"/>
</dbReference>